<dbReference type="GO" id="GO:0006891">
    <property type="term" value="P:intra-Golgi vesicle-mediated transport"/>
    <property type="evidence" value="ECO:0007669"/>
    <property type="project" value="TreeGrafter"/>
</dbReference>
<gene>
    <name evidence="9" type="ORF">CEUR00632_LOCUS4634</name>
</gene>
<dbReference type="EMBL" id="HBEC01010009">
    <property type="protein sequence ID" value="CAD8284599.1"/>
    <property type="molecule type" value="Transcribed_RNA"/>
</dbReference>
<keyword evidence="6" id="KW-0333">Golgi apparatus</keyword>
<dbReference type="GO" id="GO:0017119">
    <property type="term" value="C:Golgi transport complex"/>
    <property type="evidence" value="ECO:0007669"/>
    <property type="project" value="InterPro"/>
</dbReference>
<evidence type="ECO:0000256" key="8">
    <source>
        <dbReference type="ARBA" id="ARBA00031347"/>
    </source>
</evidence>
<dbReference type="AlphaFoldDB" id="A0A7R9V6L7"/>
<name>A0A7R9V6L7_9CHLO</name>
<dbReference type="GO" id="GO:0000139">
    <property type="term" value="C:Golgi membrane"/>
    <property type="evidence" value="ECO:0007669"/>
    <property type="project" value="UniProtKB-SubCell"/>
</dbReference>
<dbReference type="InterPro" id="IPR007255">
    <property type="entry name" value="COG8"/>
</dbReference>
<keyword evidence="5" id="KW-0653">Protein transport</keyword>
<accession>A0A7R9V6L7</accession>
<organism evidence="9">
    <name type="scientific">Chlamydomonas euryale</name>
    <dbReference type="NCBI Taxonomy" id="1486919"/>
    <lineage>
        <taxon>Eukaryota</taxon>
        <taxon>Viridiplantae</taxon>
        <taxon>Chlorophyta</taxon>
        <taxon>core chlorophytes</taxon>
        <taxon>Chlorophyceae</taxon>
        <taxon>CS clade</taxon>
        <taxon>Chlamydomonadales</taxon>
        <taxon>Chlamydomonadaceae</taxon>
        <taxon>Chlamydomonas</taxon>
    </lineage>
</organism>
<evidence type="ECO:0000256" key="4">
    <source>
        <dbReference type="ARBA" id="ARBA00022448"/>
    </source>
</evidence>
<protein>
    <recommendedName>
        <fullName evidence="3">Conserved oligomeric Golgi complex subunit 8</fullName>
    </recommendedName>
    <alternativeName>
        <fullName evidence="8">Component of oligomeric Golgi complex 8</fullName>
    </alternativeName>
</protein>
<evidence type="ECO:0000313" key="9">
    <source>
        <dbReference type="EMBL" id="CAD8284599.1"/>
    </source>
</evidence>
<dbReference type="PANTHER" id="PTHR21311:SF0">
    <property type="entry name" value="CONSERVED OLIGOMERIC GOLGI COMPLEX SUBUNIT 8"/>
    <property type="match status" value="1"/>
</dbReference>
<proteinExistence type="inferred from homology"/>
<sequence>MAVFTNAVLSALNELRHCALSSLARPAACVLSQAAEAVAGSMLHYIHTRSLQEGERSLFRSAAKAANDVVLPYLSTCFARVFSGGLARVDTAGAAALLSQALQEA</sequence>
<dbReference type="GO" id="GO:0015031">
    <property type="term" value="P:protein transport"/>
    <property type="evidence" value="ECO:0007669"/>
    <property type="project" value="UniProtKB-KW"/>
</dbReference>
<reference evidence="9" key="1">
    <citation type="submission" date="2021-01" db="EMBL/GenBank/DDBJ databases">
        <authorList>
            <person name="Corre E."/>
            <person name="Pelletier E."/>
            <person name="Niang G."/>
            <person name="Scheremetjew M."/>
            <person name="Finn R."/>
            <person name="Kale V."/>
            <person name="Holt S."/>
            <person name="Cochrane G."/>
            <person name="Meng A."/>
            <person name="Brown T."/>
            <person name="Cohen L."/>
        </authorList>
    </citation>
    <scope>NUCLEOTIDE SEQUENCE</scope>
    <source>
        <strain evidence="9">CCMP219</strain>
    </source>
</reference>
<comment type="similarity">
    <text evidence="2">Belongs to the COG8 family.</text>
</comment>
<evidence type="ECO:0000256" key="2">
    <source>
        <dbReference type="ARBA" id="ARBA00006419"/>
    </source>
</evidence>
<evidence type="ECO:0000256" key="7">
    <source>
        <dbReference type="ARBA" id="ARBA00023136"/>
    </source>
</evidence>
<dbReference type="PANTHER" id="PTHR21311">
    <property type="entry name" value="CONSERVED OLIGOMERIC GOLGI COMPLEX COMPONENT 8"/>
    <property type="match status" value="1"/>
</dbReference>
<keyword evidence="7" id="KW-0472">Membrane</keyword>
<keyword evidence="4" id="KW-0813">Transport</keyword>
<evidence type="ECO:0000256" key="3">
    <source>
        <dbReference type="ARBA" id="ARBA00020983"/>
    </source>
</evidence>
<comment type="subcellular location">
    <subcellularLocation>
        <location evidence="1">Golgi apparatus membrane</location>
        <topology evidence="1">Peripheral membrane protein</topology>
    </subcellularLocation>
</comment>
<evidence type="ECO:0000256" key="6">
    <source>
        <dbReference type="ARBA" id="ARBA00023034"/>
    </source>
</evidence>
<evidence type="ECO:0000256" key="1">
    <source>
        <dbReference type="ARBA" id="ARBA00004395"/>
    </source>
</evidence>
<evidence type="ECO:0000256" key="5">
    <source>
        <dbReference type="ARBA" id="ARBA00022927"/>
    </source>
</evidence>